<keyword evidence="2 4" id="KW-0808">Transferase</keyword>
<dbReference type="NCBIfam" id="NF002342">
    <property type="entry name" value="PRK01305.1-3"/>
    <property type="match status" value="1"/>
</dbReference>
<dbReference type="GO" id="GO:0004057">
    <property type="term" value="F:arginyl-tRNA--protein transferase activity"/>
    <property type="evidence" value="ECO:0007669"/>
    <property type="project" value="InterPro"/>
</dbReference>
<keyword evidence="3 4" id="KW-0012">Acyltransferase</keyword>
<dbReference type="EMBL" id="CP001707">
    <property type="protein sequence ID" value="ACV26874.1"/>
    <property type="molecule type" value="Genomic_DNA"/>
</dbReference>
<dbReference type="GO" id="GO:0005737">
    <property type="term" value="C:cytoplasm"/>
    <property type="evidence" value="ECO:0007669"/>
    <property type="project" value="UniProtKB-SubCell"/>
</dbReference>
<dbReference type="InParanoid" id="C7RC82"/>
<dbReference type="Pfam" id="PF04376">
    <property type="entry name" value="ATE_N"/>
    <property type="match status" value="1"/>
</dbReference>
<comment type="similarity">
    <text evidence="4">Belongs to the R-transferase family. Bpt subfamily.</text>
</comment>
<dbReference type="HAMAP" id="MF_00689">
    <property type="entry name" value="Bpt"/>
    <property type="match status" value="1"/>
</dbReference>
<dbReference type="InterPro" id="IPR007472">
    <property type="entry name" value="N-end_Aminoacyl_Trfase_C"/>
</dbReference>
<feature type="domain" description="N-end aminoacyl transferase N-terminal" evidence="5">
    <location>
        <begin position="19"/>
        <end position="89"/>
    </location>
</feature>
<comment type="subcellular location">
    <subcellularLocation>
        <location evidence="4">Cytoplasm</location>
    </subcellularLocation>
</comment>
<dbReference type="NCBIfam" id="NF002346">
    <property type="entry name" value="PRK01305.2-3"/>
    <property type="match status" value="1"/>
</dbReference>
<evidence type="ECO:0000256" key="2">
    <source>
        <dbReference type="ARBA" id="ARBA00022679"/>
    </source>
</evidence>
<evidence type="ECO:0000259" key="5">
    <source>
        <dbReference type="Pfam" id="PF04376"/>
    </source>
</evidence>
<organism evidence="7 8">
    <name type="scientific">Kangiella koreensis (strain DSM 16069 / JCM 12317 / KCTC 12182 / SW-125)</name>
    <dbReference type="NCBI Taxonomy" id="523791"/>
    <lineage>
        <taxon>Bacteria</taxon>
        <taxon>Pseudomonadati</taxon>
        <taxon>Pseudomonadota</taxon>
        <taxon>Gammaproteobacteria</taxon>
        <taxon>Kangiellales</taxon>
        <taxon>Kangiellaceae</taxon>
        <taxon>Kangiella</taxon>
    </lineage>
</organism>
<comment type="catalytic activity">
    <reaction evidence="4">
        <text>N-terminal L-aspartyl-[protein] + L-leucyl-tRNA(Leu) = N-terminal L-leucyl-L-aspartyl-[protein] + tRNA(Leu) + H(+)</text>
        <dbReference type="Rhea" id="RHEA:50420"/>
        <dbReference type="Rhea" id="RHEA-COMP:9613"/>
        <dbReference type="Rhea" id="RHEA-COMP:9622"/>
        <dbReference type="Rhea" id="RHEA-COMP:12669"/>
        <dbReference type="Rhea" id="RHEA-COMP:12674"/>
        <dbReference type="ChEBI" id="CHEBI:15378"/>
        <dbReference type="ChEBI" id="CHEBI:64720"/>
        <dbReference type="ChEBI" id="CHEBI:78442"/>
        <dbReference type="ChEBI" id="CHEBI:78494"/>
        <dbReference type="ChEBI" id="CHEBI:133042"/>
        <dbReference type="EC" id="2.3.2.29"/>
    </reaction>
</comment>
<protein>
    <recommendedName>
        <fullName evidence="4">Aspartate/glutamate leucyltransferase</fullName>
        <ecNumber evidence="4">2.3.2.29</ecNumber>
    </recommendedName>
</protein>
<reference evidence="7 8" key="1">
    <citation type="journal article" date="2009" name="Stand. Genomic Sci.">
        <title>Complete genome sequence of Kangiella koreensis type strain (SW-125).</title>
        <authorList>
            <person name="Han C."/>
            <person name="Sikorski J."/>
            <person name="Lapidus A."/>
            <person name="Nolan M."/>
            <person name="Glavina Del Rio T."/>
            <person name="Tice H."/>
            <person name="Cheng J.F."/>
            <person name="Lucas S."/>
            <person name="Chen F."/>
            <person name="Copeland A."/>
            <person name="Ivanova N."/>
            <person name="Mavromatis K."/>
            <person name="Ovchinnikova G."/>
            <person name="Pati A."/>
            <person name="Bruce D."/>
            <person name="Goodwin L."/>
            <person name="Pitluck S."/>
            <person name="Chen A."/>
            <person name="Palaniappan K."/>
            <person name="Land M."/>
            <person name="Hauser L."/>
            <person name="Chang Y.J."/>
            <person name="Jeffries C.D."/>
            <person name="Chain P."/>
            <person name="Saunders E."/>
            <person name="Brettin T."/>
            <person name="Goker M."/>
            <person name="Tindall B.J."/>
            <person name="Bristow J."/>
            <person name="Eisen J.A."/>
            <person name="Markowitz V."/>
            <person name="Hugenholtz P."/>
            <person name="Kyrpides N.C."/>
            <person name="Klenk H.P."/>
            <person name="Detter J.C."/>
        </authorList>
    </citation>
    <scope>NUCLEOTIDE SEQUENCE [LARGE SCALE GENOMIC DNA]</scope>
    <source>
        <strain evidence="8">DSM 16069 / KCTC 12182 / SW-125</strain>
    </source>
</reference>
<evidence type="ECO:0000259" key="6">
    <source>
        <dbReference type="Pfam" id="PF04377"/>
    </source>
</evidence>
<dbReference type="EC" id="2.3.2.29" evidence="4"/>
<comment type="catalytic activity">
    <reaction evidence="4">
        <text>N-terminal L-glutamyl-[protein] + L-leucyl-tRNA(Leu) = N-terminal L-leucyl-L-glutamyl-[protein] + tRNA(Leu) + H(+)</text>
        <dbReference type="Rhea" id="RHEA:50412"/>
        <dbReference type="Rhea" id="RHEA-COMP:9613"/>
        <dbReference type="Rhea" id="RHEA-COMP:9622"/>
        <dbReference type="Rhea" id="RHEA-COMP:12664"/>
        <dbReference type="Rhea" id="RHEA-COMP:12668"/>
        <dbReference type="ChEBI" id="CHEBI:15378"/>
        <dbReference type="ChEBI" id="CHEBI:64721"/>
        <dbReference type="ChEBI" id="CHEBI:78442"/>
        <dbReference type="ChEBI" id="CHEBI:78494"/>
        <dbReference type="ChEBI" id="CHEBI:133041"/>
        <dbReference type="EC" id="2.3.2.29"/>
    </reaction>
</comment>
<gene>
    <name evidence="4" type="primary">bpt</name>
    <name evidence="7" type="ordered locus">Kkor_1462</name>
</gene>
<dbReference type="RefSeq" id="WP_012801388.1">
    <property type="nucleotide sequence ID" value="NC_013166.1"/>
</dbReference>
<accession>C7RC82</accession>
<dbReference type="eggNOG" id="COG2935">
    <property type="taxonomic scope" value="Bacteria"/>
</dbReference>
<evidence type="ECO:0000256" key="1">
    <source>
        <dbReference type="ARBA" id="ARBA00022490"/>
    </source>
</evidence>
<dbReference type="KEGG" id="kko:Kkor_1462"/>
<dbReference type="InterPro" id="IPR017138">
    <property type="entry name" value="Asp_Glu_LeuTrfase"/>
</dbReference>
<dbReference type="AlphaFoldDB" id="C7RC82"/>
<keyword evidence="1 4" id="KW-0963">Cytoplasm</keyword>
<dbReference type="PANTHER" id="PTHR21367">
    <property type="entry name" value="ARGININE-TRNA-PROTEIN TRANSFERASE 1"/>
    <property type="match status" value="1"/>
</dbReference>
<dbReference type="OrthoDB" id="9782022at2"/>
<dbReference type="InterPro" id="IPR016181">
    <property type="entry name" value="Acyl_CoA_acyltransferase"/>
</dbReference>
<dbReference type="PANTHER" id="PTHR21367:SF1">
    <property type="entry name" value="ARGINYL-TRNA--PROTEIN TRANSFERASE 1"/>
    <property type="match status" value="1"/>
</dbReference>
<proteinExistence type="inferred from homology"/>
<dbReference type="STRING" id="523791.Kkor_1462"/>
<dbReference type="GO" id="GO:0071596">
    <property type="term" value="P:ubiquitin-dependent protein catabolic process via the N-end rule pathway"/>
    <property type="evidence" value="ECO:0007669"/>
    <property type="project" value="InterPro"/>
</dbReference>
<evidence type="ECO:0000256" key="3">
    <source>
        <dbReference type="ARBA" id="ARBA00023315"/>
    </source>
</evidence>
<dbReference type="SUPFAM" id="SSF55729">
    <property type="entry name" value="Acyl-CoA N-acyltransferases (Nat)"/>
    <property type="match status" value="1"/>
</dbReference>
<dbReference type="GO" id="GO:0008914">
    <property type="term" value="F:leucyl-tRNA--protein transferase activity"/>
    <property type="evidence" value="ECO:0007669"/>
    <property type="project" value="UniProtKB-UniRule"/>
</dbReference>
<evidence type="ECO:0000256" key="4">
    <source>
        <dbReference type="HAMAP-Rule" id="MF_00689"/>
    </source>
</evidence>
<dbReference type="Proteomes" id="UP000001231">
    <property type="component" value="Chromosome"/>
</dbReference>
<dbReference type="InterPro" id="IPR030700">
    <property type="entry name" value="N-end_Aminoacyl_Trfase"/>
</dbReference>
<dbReference type="NCBIfam" id="NF002341">
    <property type="entry name" value="PRK01305.1-1"/>
    <property type="match status" value="1"/>
</dbReference>
<dbReference type="HOGENOM" id="CLU_077607_0_0_6"/>
<keyword evidence="8" id="KW-1185">Reference proteome</keyword>
<feature type="domain" description="N-end rule aminoacyl transferase C-terminal" evidence="6">
    <location>
        <begin position="109"/>
        <end position="230"/>
    </location>
</feature>
<evidence type="ECO:0000313" key="8">
    <source>
        <dbReference type="Proteomes" id="UP000001231"/>
    </source>
</evidence>
<dbReference type="Pfam" id="PF04377">
    <property type="entry name" value="ATE_C"/>
    <property type="match status" value="1"/>
</dbReference>
<comment type="function">
    <text evidence="4">Functions in the N-end rule pathway of protein degradation where it conjugates Leu from its aminoacyl-tRNA to the N-termini of proteins containing an N-terminal aspartate or glutamate.</text>
</comment>
<name>C7RC82_KANKD</name>
<dbReference type="PIRSF" id="PIRSF037208">
    <property type="entry name" value="ATE_pro_prd"/>
    <property type="match status" value="1"/>
</dbReference>
<dbReference type="InterPro" id="IPR007471">
    <property type="entry name" value="N-end_Aminoacyl_Trfase_N"/>
</dbReference>
<evidence type="ECO:0000313" key="7">
    <source>
        <dbReference type="EMBL" id="ACV26874.1"/>
    </source>
</evidence>
<sequence>MSNKEKSTQHIKLYAGPEHACGYIDNQTAVSLFADPSLPMNNALYSELSRLGFRRSGNHVYRPKCPHCSACQPFRVLTEQFKPSRSQRRILKANQDLSVHFEPAKPNHEDYELYEHYVTERHRDGDMYPPSFDQYADFLFSDWCKSAQIRVKDGEQTVAIMCLDLLDDGLSAVYSFFDTDERYKSLGVFLIIKTIALARKLNLPYAYLGYYIQDCHKMSYKSSYKPAEVLHNNRWKLLSETIPSSDISLPSY</sequence>